<evidence type="ECO:0000256" key="13">
    <source>
        <dbReference type="ARBA" id="ARBA00023136"/>
    </source>
</evidence>
<comment type="cofactor">
    <cofactor evidence="1 14">
        <name>heme</name>
        <dbReference type="ChEBI" id="CHEBI:30413"/>
    </cofactor>
</comment>
<proteinExistence type="inferred from homology"/>
<evidence type="ECO:0008006" key="19">
    <source>
        <dbReference type="Google" id="ProtNLM"/>
    </source>
</evidence>
<evidence type="ECO:0000256" key="14">
    <source>
        <dbReference type="PIRSR" id="PIRSR602403-1"/>
    </source>
</evidence>
<dbReference type="Proteomes" id="UP001075354">
    <property type="component" value="Chromosome 4"/>
</dbReference>
<keyword evidence="12 15" id="KW-0503">Monooxygenase</keyword>
<keyword evidence="18" id="KW-1185">Reference proteome</keyword>
<comment type="caution">
    <text evidence="17">The sequence shown here is derived from an EMBL/GenBank/DDBJ whole genome shotgun (WGS) entry which is preliminary data.</text>
</comment>
<evidence type="ECO:0000256" key="10">
    <source>
        <dbReference type="ARBA" id="ARBA00023002"/>
    </source>
</evidence>
<evidence type="ECO:0000256" key="2">
    <source>
        <dbReference type="ARBA" id="ARBA00003690"/>
    </source>
</evidence>
<feature type="signal peptide" evidence="16">
    <location>
        <begin position="1"/>
        <end position="18"/>
    </location>
</feature>
<dbReference type="Gene3D" id="1.10.630.10">
    <property type="entry name" value="Cytochrome P450"/>
    <property type="match status" value="1"/>
</dbReference>
<gene>
    <name evidence="17" type="ORF">ONE63_006931</name>
</gene>
<dbReference type="AlphaFoldDB" id="A0AAV7XUI2"/>
<dbReference type="GO" id="GO:0005506">
    <property type="term" value="F:iron ion binding"/>
    <property type="evidence" value="ECO:0007669"/>
    <property type="project" value="InterPro"/>
</dbReference>
<dbReference type="PROSITE" id="PS00086">
    <property type="entry name" value="CYTOCHROME_P450"/>
    <property type="match status" value="1"/>
</dbReference>
<dbReference type="GO" id="GO:0020037">
    <property type="term" value="F:heme binding"/>
    <property type="evidence" value="ECO:0007669"/>
    <property type="project" value="InterPro"/>
</dbReference>
<reference evidence="17" key="1">
    <citation type="submission" date="2022-12" db="EMBL/GenBank/DDBJ databases">
        <title>Chromosome-level genome assembly of the bean flower thrips Megalurothrips usitatus.</title>
        <authorList>
            <person name="Ma L."/>
            <person name="Liu Q."/>
            <person name="Li H."/>
            <person name="Cai W."/>
        </authorList>
    </citation>
    <scope>NUCLEOTIDE SEQUENCE</scope>
    <source>
        <strain evidence="17">Cailab_2022a</strain>
    </source>
</reference>
<keyword evidence="16" id="KW-0732">Signal</keyword>
<dbReference type="PRINTS" id="PR00385">
    <property type="entry name" value="P450"/>
</dbReference>
<evidence type="ECO:0000256" key="16">
    <source>
        <dbReference type="SAM" id="SignalP"/>
    </source>
</evidence>
<organism evidence="17 18">
    <name type="scientific">Megalurothrips usitatus</name>
    <name type="common">bean blossom thrips</name>
    <dbReference type="NCBI Taxonomy" id="439358"/>
    <lineage>
        <taxon>Eukaryota</taxon>
        <taxon>Metazoa</taxon>
        <taxon>Ecdysozoa</taxon>
        <taxon>Arthropoda</taxon>
        <taxon>Hexapoda</taxon>
        <taxon>Insecta</taxon>
        <taxon>Pterygota</taxon>
        <taxon>Neoptera</taxon>
        <taxon>Paraneoptera</taxon>
        <taxon>Thysanoptera</taxon>
        <taxon>Terebrantia</taxon>
        <taxon>Thripoidea</taxon>
        <taxon>Thripidae</taxon>
        <taxon>Megalurothrips</taxon>
    </lineage>
</organism>
<keyword evidence="13" id="KW-0472">Membrane</keyword>
<dbReference type="SUPFAM" id="SSF48264">
    <property type="entry name" value="Cytochrome P450"/>
    <property type="match status" value="1"/>
</dbReference>
<comment type="similarity">
    <text evidence="5 15">Belongs to the cytochrome P450 family.</text>
</comment>
<sequence>MLAAVLTAARVLVVLARAAARLGHMWALARHIPGPRLEHLLRLWRARRSPSRVSDLFHDVAQEQHERGIFKFWSGPVLFVILMRADDMECVLTDKRVTEKSIVYDFLGTLMGEGLLHLSGERWRRRRRIVAPFFSPDVLRRFPAVFRERADVLADLLDERARDGRAFDVMPYVGQAVTDMVCHTVMATDMDTRALEDEGIARAMNNAFAIILYRTFNPWFLSDTLFKLSAFYAYFKRSMDLFDAFTLHLLGVKRKEREAAQSGGKRTAARTKPTFLDVMLDTSEGAALSDAELLEETKTLITAATGGSTDALCFVLLCISLRQDVQDKIVQELSDVFGDDPDRVATMDDLRHLEYLERVIKETMRMFPSIPQYGRSISHDMELPSGYTLPAGAQVFVYTPAVQMDPRHFPEPATFDPDRFLCERSAGRHPYSYLPFGGGAHTCIGQRYALMQIKSTVSAVLRRYRLLPAGEIGSPADIGDVRTNLLVTQRARGGYRMRLRRRRRSPDRPTVQDPAEC</sequence>
<feature type="chain" id="PRO_5043529688" description="Cytochrome P450" evidence="16">
    <location>
        <begin position="19"/>
        <end position="517"/>
    </location>
</feature>
<evidence type="ECO:0000256" key="3">
    <source>
        <dbReference type="ARBA" id="ARBA00004174"/>
    </source>
</evidence>
<dbReference type="GO" id="GO:0004497">
    <property type="term" value="F:monooxygenase activity"/>
    <property type="evidence" value="ECO:0007669"/>
    <property type="project" value="UniProtKB-KW"/>
</dbReference>
<evidence type="ECO:0000256" key="5">
    <source>
        <dbReference type="ARBA" id="ARBA00010617"/>
    </source>
</evidence>
<dbReference type="GO" id="GO:0005789">
    <property type="term" value="C:endoplasmic reticulum membrane"/>
    <property type="evidence" value="ECO:0007669"/>
    <property type="project" value="UniProtKB-SubCell"/>
</dbReference>
<keyword evidence="9" id="KW-0492">Microsome</keyword>
<comment type="subcellular location">
    <subcellularLocation>
        <location evidence="4">Endoplasmic reticulum membrane</location>
        <topology evidence="4">Peripheral membrane protein</topology>
    </subcellularLocation>
    <subcellularLocation>
        <location evidence="3">Microsome membrane</location>
        <topology evidence="3">Peripheral membrane protein</topology>
    </subcellularLocation>
</comment>
<protein>
    <recommendedName>
        <fullName evidence="19">Cytochrome P450</fullName>
    </recommendedName>
</protein>
<dbReference type="GO" id="GO:0016705">
    <property type="term" value="F:oxidoreductase activity, acting on paired donors, with incorporation or reduction of molecular oxygen"/>
    <property type="evidence" value="ECO:0007669"/>
    <property type="project" value="InterPro"/>
</dbReference>
<evidence type="ECO:0000313" key="18">
    <source>
        <dbReference type="Proteomes" id="UP001075354"/>
    </source>
</evidence>
<evidence type="ECO:0000256" key="11">
    <source>
        <dbReference type="ARBA" id="ARBA00023004"/>
    </source>
</evidence>
<evidence type="ECO:0000256" key="12">
    <source>
        <dbReference type="ARBA" id="ARBA00023033"/>
    </source>
</evidence>
<evidence type="ECO:0000313" key="17">
    <source>
        <dbReference type="EMBL" id="KAJ1528525.1"/>
    </source>
</evidence>
<keyword evidence="11 14" id="KW-0408">Iron</keyword>
<evidence type="ECO:0000256" key="4">
    <source>
        <dbReference type="ARBA" id="ARBA00004406"/>
    </source>
</evidence>
<evidence type="ECO:0000256" key="1">
    <source>
        <dbReference type="ARBA" id="ARBA00001971"/>
    </source>
</evidence>
<comment type="function">
    <text evidence="2">May be involved in the metabolism of insect hormones and in the breakdown of synthetic insecticides.</text>
</comment>
<dbReference type="PANTHER" id="PTHR24291">
    <property type="entry name" value="CYTOCHROME P450 FAMILY 4"/>
    <property type="match status" value="1"/>
</dbReference>
<dbReference type="PANTHER" id="PTHR24291:SF189">
    <property type="entry name" value="CYTOCHROME P450 4C3-RELATED"/>
    <property type="match status" value="1"/>
</dbReference>
<dbReference type="PRINTS" id="PR00465">
    <property type="entry name" value="EP450IV"/>
</dbReference>
<evidence type="ECO:0000256" key="9">
    <source>
        <dbReference type="ARBA" id="ARBA00022848"/>
    </source>
</evidence>
<feature type="binding site" description="axial binding residue" evidence="14">
    <location>
        <position position="443"/>
    </location>
    <ligand>
        <name>heme</name>
        <dbReference type="ChEBI" id="CHEBI:30413"/>
    </ligand>
    <ligandPart>
        <name>Fe</name>
        <dbReference type="ChEBI" id="CHEBI:18248"/>
    </ligandPart>
</feature>
<dbReference type="InterPro" id="IPR050196">
    <property type="entry name" value="Cytochrome_P450_Monoox"/>
</dbReference>
<keyword evidence="10 15" id="KW-0560">Oxidoreductase</keyword>
<keyword evidence="8" id="KW-0256">Endoplasmic reticulum</keyword>
<name>A0AAV7XUI2_9NEOP</name>
<dbReference type="InterPro" id="IPR001128">
    <property type="entry name" value="Cyt_P450"/>
</dbReference>
<dbReference type="Pfam" id="PF00067">
    <property type="entry name" value="p450"/>
    <property type="match status" value="1"/>
</dbReference>
<dbReference type="InterPro" id="IPR002403">
    <property type="entry name" value="Cyt_P450_E_grp-IV"/>
</dbReference>
<keyword evidence="6 14" id="KW-0349">Heme</keyword>
<keyword evidence="7 14" id="KW-0479">Metal-binding</keyword>
<evidence type="ECO:0000256" key="15">
    <source>
        <dbReference type="RuleBase" id="RU000461"/>
    </source>
</evidence>
<dbReference type="EMBL" id="JAPTSV010000004">
    <property type="protein sequence ID" value="KAJ1528525.1"/>
    <property type="molecule type" value="Genomic_DNA"/>
</dbReference>
<evidence type="ECO:0000256" key="7">
    <source>
        <dbReference type="ARBA" id="ARBA00022723"/>
    </source>
</evidence>
<dbReference type="InterPro" id="IPR036396">
    <property type="entry name" value="Cyt_P450_sf"/>
</dbReference>
<evidence type="ECO:0000256" key="8">
    <source>
        <dbReference type="ARBA" id="ARBA00022824"/>
    </source>
</evidence>
<dbReference type="InterPro" id="IPR017972">
    <property type="entry name" value="Cyt_P450_CS"/>
</dbReference>
<evidence type="ECO:0000256" key="6">
    <source>
        <dbReference type="ARBA" id="ARBA00022617"/>
    </source>
</evidence>
<accession>A0AAV7XUI2</accession>